<dbReference type="Pfam" id="PF00970">
    <property type="entry name" value="FAD_binding_6"/>
    <property type="match status" value="1"/>
</dbReference>
<dbReference type="InterPro" id="IPR017938">
    <property type="entry name" value="Riboflavin_synthase-like_b-brl"/>
</dbReference>
<dbReference type="Gene3D" id="3.40.50.80">
    <property type="entry name" value="Nucleotide-binding domain of ferredoxin-NADP reductase (FNR) module"/>
    <property type="match status" value="1"/>
</dbReference>
<dbReference type="CDD" id="cd00322">
    <property type="entry name" value="FNR_like"/>
    <property type="match status" value="1"/>
</dbReference>
<evidence type="ECO:0000313" key="2">
    <source>
        <dbReference type="EMBL" id="MFC6891128.1"/>
    </source>
</evidence>
<dbReference type="PANTHER" id="PTHR47354">
    <property type="entry name" value="NADH OXIDOREDUCTASE HCR"/>
    <property type="match status" value="1"/>
</dbReference>
<protein>
    <submittedName>
        <fullName evidence="2">FAD-dependent oxidoreductase</fullName>
    </submittedName>
</protein>
<sequence>MDATVTVAAVEEVGPDTVSITFESPAGFEAEPGQFLKLTGVVDGEEYSRFYTLSSPDVESTFETTVAIDPDEGGPFSEHLASLSPGDELEIEGPFGSDYYEDEPRVVVLAGGPGIGPAVGIAERATADGNEVAIVYRDATPAHRDRLDALRERGATVHLLEDDAAELAPSVADVVTGADGEQVFVYGFADFLEEATAALEAAGADRDAAKIENFG</sequence>
<keyword evidence="3" id="KW-1185">Reference proteome</keyword>
<dbReference type="InterPro" id="IPR050415">
    <property type="entry name" value="MRET"/>
</dbReference>
<dbReference type="InterPro" id="IPR017927">
    <property type="entry name" value="FAD-bd_FR_type"/>
</dbReference>
<reference evidence="2 3" key="1">
    <citation type="journal article" date="2019" name="Int. J. Syst. Evol. Microbiol.">
        <title>The Global Catalogue of Microorganisms (GCM) 10K type strain sequencing project: providing services to taxonomists for standard genome sequencing and annotation.</title>
        <authorList>
            <consortium name="The Broad Institute Genomics Platform"/>
            <consortium name="The Broad Institute Genome Sequencing Center for Infectious Disease"/>
            <person name="Wu L."/>
            <person name="Ma J."/>
        </authorList>
    </citation>
    <scope>NUCLEOTIDE SEQUENCE [LARGE SCALE GENOMIC DNA]</scope>
    <source>
        <strain evidence="2 3">SKJ47</strain>
    </source>
</reference>
<evidence type="ECO:0000313" key="3">
    <source>
        <dbReference type="Proteomes" id="UP001596296"/>
    </source>
</evidence>
<dbReference type="SUPFAM" id="SSF52343">
    <property type="entry name" value="Ferredoxin reductase-like, C-terminal NADP-linked domain"/>
    <property type="match status" value="1"/>
</dbReference>
<dbReference type="EMBL" id="JBHSXL010000001">
    <property type="protein sequence ID" value="MFC6891128.1"/>
    <property type="molecule type" value="Genomic_DNA"/>
</dbReference>
<dbReference type="InterPro" id="IPR008333">
    <property type="entry name" value="Cbr1-like_FAD-bd_dom"/>
</dbReference>
<dbReference type="PANTHER" id="PTHR47354:SF5">
    <property type="entry name" value="PROTEIN RFBI"/>
    <property type="match status" value="1"/>
</dbReference>
<comment type="caution">
    <text evidence="2">The sequence shown here is derived from an EMBL/GenBank/DDBJ whole genome shotgun (WGS) entry which is preliminary data.</text>
</comment>
<dbReference type="Gene3D" id="2.40.30.10">
    <property type="entry name" value="Translation factors"/>
    <property type="match status" value="1"/>
</dbReference>
<dbReference type="InterPro" id="IPR039261">
    <property type="entry name" value="FNR_nucleotide-bd"/>
</dbReference>
<dbReference type="Proteomes" id="UP001596296">
    <property type="component" value="Unassembled WGS sequence"/>
</dbReference>
<evidence type="ECO:0000259" key="1">
    <source>
        <dbReference type="PROSITE" id="PS51384"/>
    </source>
</evidence>
<dbReference type="AlphaFoldDB" id="A0ABD5UPI7"/>
<dbReference type="SUPFAM" id="SSF63380">
    <property type="entry name" value="Riboflavin synthase domain-like"/>
    <property type="match status" value="1"/>
</dbReference>
<gene>
    <name evidence="2" type="ORF">ACFQE9_00565</name>
</gene>
<feature type="domain" description="FAD-binding FR-type" evidence="1">
    <location>
        <begin position="1"/>
        <end position="101"/>
    </location>
</feature>
<name>A0ABD5UPI7_9EURY</name>
<accession>A0ABD5UPI7</accession>
<dbReference type="RefSeq" id="WP_379738888.1">
    <property type="nucleotide sequence ID" value="NZ_JBHSVN010000001.1"/>
</dbReference>
<organism evidence="2 3">
    <name type="scientific">Halopenitus salinus</name>
    <dbReference type="NCBI Taxonomy" id="1198295"/>
    <lineage>
        <taxon>Archaea</taxon>
        <taxon>Methanobacteriati</taxon>
        <taxon>Methanobacteriota</taxon>
        <taxon>Stenosarchaea group</taxon>
        <taxon>Halobacteria</taxon>
        <taxon>Halobacteriales</taxon>
        <taxon>Haloferacaceae</taxon>
        <taxon>Halopenitus</taxon>
    </lineage>
</organism>
<proteinExistence type="predicted"/>
<dbReference type="PROSITE" id="PS51384">
    <property type="entry name" value="FAD_FR"/>
    <property type="match status" value="1"/>
</dbReference>